<name>A0A5C1EB39_9RHOO</name>
<keyword evidence="2" id="KW-1185">Reference proteome</keyword>
<dbReference type="RefSeq" id="WP_149425981.1">
    <property type="nucleotide sequence ID" value="NZ_CP022579.1"/>
</dbReference>
<evidence type="ECO:0000313" key="2">
    <source>
        <dbReference type="Proteomes" id="UP000323671"/>
    </source>
</evidence>
<organism evidence="1 2">
    <name type="scientific">Oryzomicrobium terrae</name>
    <dbReference type="NCBI Taxonomy" id="1735038"/>
    <lineage>
        <taxon>Bacteria</taxon>
        <taxon>Pseudomonadati</taxon>
        <taxon>Pseudomonadota</taxon>
        <taxon>Betaproteobacteria</taxon>
        <taxon>Rhodocyclales</taxon>
        <taxon>Rhodocyclaceae</taxon>
        <taxon>Oryzomicrobium</taxon>
    </lineage>
</organism>
<dbReference type="EMBL" id="CP022579">
    <property type="protein sequence ID" value="QEL65955.1"/>
    <property type="molecule type" value="Genomic_DNA"/>
</dbReference>
<accession>A0A5C1EB39</accession>
<protein>
    <submittedName>
        <fullName evidence="1">Uncharacterized protein</fullName>
    </submittedName>
</protein>
<sequence>MQAFIPFAIVPVLVGGGYWLAPWVDGLIANTPETIAMTRISIPPGVRDLHAQGEEREAAPLRLSALMPSEVVDRFVPPPEVENNRSAGERLRLRSVLVTPDKRAAVIDSDLVFEGNVIKGYRVQRITDDRVVLLGAQGREVLRLDGAGLASLPLLPPKRRVDAGVPSQPPLSSDELERQYRRLLDRL</sequence>
<dbReference type="KEGG" id="otr:OTERR_24790"/>
<reference evidence="1 2" key="1">
    <citation type="submission" date="2017-07" db="EMBL/GenBank/DDBJ databases">
        <title>Complete genome sequence of Oryzomicrobium terrae TPP412.</title>
        <authorList>
            <person name="Chiu L.-W."/>
            <person name="Lo K.-J."/>
            <person name="Tsai Y.-M."/>
            <person name="Lin S.-S."/>
            <person name="Kuo C.-H."/>
            <person name="Liu C.-T."/>
        </authorList>
    </citation>
    <scope>NUCLEOTIDE SEQUENCE [LARGE SCALE GENOMIC DNA]</scope>
    <source>
        <strain evidence="1 2">TPP412</strain>
    </source>
</reference>
<dbReference type="AlphaFoldDB" id="A0A5C1EB39"/>
<gene>
    <name evidence="1" type="ORF">OTERR_24790</name>
</gene>
<evidence type="ECO:0000313" key="1">
    <source>
        <dbReference type="EMBL" id="QEL65955.1"/>
    </source>
</evidence>
<proteinExistence type="predicted"/>
<dbReference type="Proteomes" id="UP000323671">
    <property type="component" value="Chromosome"/>
</dbReference>